<evidence type="ECO:0000313" key="4">
    <source>
        <dbReference type="Proteomes" id="UP000258997"/>
    </source>
</evidence>
<accession>A0A385ECV8</accession>
<organism evidence="3 4">
    <name type="scientific">Caulobacter phage CcrBL10</name>
    <dbReference type="NCBI Taxonomy" id="2283269"/>
    <lineage>
        <taxon>Viruses</taxon>
        <taxon>Duplodnaviria</taxon>
        <taxon>Heunggongvirae</taxon>
        <taxon>Uroviricota</taxon>
        <taxon>Caudoviricetes</taxon>
        <taxon>Jeanschmidtviridae</taxon>
        <taxon>Poindextervirus</taxon>
        <taxon>Poindextervirus BL10</taxon>
    </lineage>
</organism>
<protein>
    <submittedName>
        <fullName evidence="3">Uncharacterized protein</fullName>
    </submittedName>
</protein>
<dbReference type="EMBL" id="MH588544">
    <property type="protein sequence ID" value="AXQ68539.1"/>
    <property type="molecule type" value="Genomic_DNA"/>
</dbReference>
<feature type="transmembrane region" description="Helical" evidence="1">
    <location>
        <begin position="38"/>
        <end position="60"/>
    </location>
</feature>
<dbReference type="EMBL" id="MH588544">
    <property type="protein sequence ID" value="AXQ68221.1"/>
    <property type="molecule type" value="Genomic_DNA"/>
</dbReference>
<name>A0A385ECV8_9CAUD</name>
<gene>
    <name evidence="2" type="ORF">CcrBL10_gp017</name>
    <name evidence="3" type="ORF">CcrBL10_gp335</name>
</gene>
<evidence type="ECO:0000256" key="1">
    <source>
        <dbReference type="SAM" id="Phobius"/>
    </source>
</evidence>
<keyword evidence="1" id="KW-0812">Transmembrane</keyword>
<dbReference type="Proteomes" id="UP000258997">
    <property type="component" value="Segment"/>
</dbReference>
<sequence>MTRPGPASLLSPAATFSAHNLVLPGARPMPLPKAQGLTYGQCIALGAGLGVLGFLALRVLGLV</sequence>
<keyword evidence="4" id="KW-1185">Reference proteome</keyword>
<reference evidence="3 4" key="1">
    <citation type="submission" date="2018-07" db="EMBL/GenBank/DDBJ databases">
        <title>Giant CbK-like Caulobacter bacteriophages have genetically divergent genomes.</title>
        <authorList>
            <person name="Wilson K.M."/>
            <person name="Ely B."/>
        </authorList>
    </citation>
    <scope>NUCLEOTIDE SEQUENCE [LARGE SCALE GENOMIC DNA]</scope>
</reference>
<evidence type="ECO:0000313" key="2">
    <source>
        <dbReference type="EMBL" id="AXQ68221.1"/>
    </source>
</evidence>
<evidence type="ECO:0000313" key="3">
    <source>
        <dbReference type="EMBL" id="AXQ68539.1"/>
    </source>
</evidence>
<proteinExistence type="predicted"/>
<keyword evidence="1" id="KW-1133">Transmembrane helix</keyword>
<keyword evidence="1" id="KW-0472">Membrane</keyword>